<keyword evidence="1" id="KW-0732">Signal</keyword>
<keyword evidence="3" id="KW-1185">Reference proteome</keyword>
<comment type="caution">
    <text evidence="2">The sequence shown here is derived from an EMBL/GenBank/DDBJ whole genome shotgun (WGS) entry which is preliminary data.</text>
</comment>
<reference evidence="2 3" key="1">
    <citation type="submission" date="2020-04" db="EMBL/GenBank/DDBJ databases">
        <authorList>
            <person name="Wallbank WR R."/>
            <person name="Pardo Diaz C."/>
            <person name="Kozak K."/>
            <person name="Martin S."/>
            <person name="Jiggins C."/>
            <person name="Moest M."/>
            <person name="Warren A I."/>
            <person name="Byers J.R.P. K."/>
            <person name="Montejo-Kovacevich G."/>
            <person name="Yen C E."/>
        </authorList>
    </citation>
    <scope>NUCLEOTIDE SEQUENCE [LARGE SCALE GENOMIC DNA]</scope>
</reference>
<feature type="non-terminal residue" evidence="2">
    <location>
        <position position="1"/>
    </location>
</feature>
<name>A0A8S0YL25_ARCPL</name>
<dbReference type="AlphaFoldDB" id="A0A8S0YL25"/>
<organism evidence="2 3">
    <name type="scientific">Arctia plantaginis</name>
    <name type="common">Wood tiger moth</name>
    <name type="synonym">Phalaena plantaginis</name>
    <dbReference type="NCBI Taxonomy" id="874455"/>
    <lineage>
        <taxon>Eukaryota</taxon>
        <taxon>Metazoa</taxon>
        <taxon>Ecdysozoa</taxon>
        <taxon>Arthropoda</taxon>
        <taxon>Hexapoda</taxon>
        <taxon>Insecta</taxon>
        <taxon>Pterygota</taxon>
        <taxon>Neoptera</taxon>
        <taxon>Endopterygota</taxon>
        <taxon>Lepidoptera</taxon>
        <taxon>Glossata</taxon>
        <taxon>Ditrysia</taxon>
        <taxon>Noctuoidea</taxon>
        <taxon>Erebidae</taxon>
        <taxon>Arctiinae</taxon>
        <taxon>Arctia</taxon>
    </lineage>
</organism>
<accession>A0A8S0YL25</accession>
<dbReference type="Proteomes" id="UP000494106">
    <property type="component" value="Unassembled WGS sequence"/>
</dbReference>
<evidence type="ECO:0000256" key="1">
    <source>
        <dbReference type="SAM" id="SignalP"/>
    </source>
</evidence>
<sequence length="64" mass="6944">MFGVVVFPLFVVVALAAMDDDKLKKCNEMSSAVISCCASTHISPEMQFLPEIKECLKNPGLPLS</sequence>
<evidence type="ECO:0000313" key="2">
    <source>
        <dbReference type="EMBL" id="CAB3219792.1"/>
    </source>
</evidence>
<protein>
    <submittedName>
        <fullName evidence="2">Uncharacterized protein</fullName>
    </submittedName>
</protein>
<evidence type="ECO:0000313" key="3">
    <source>
        <dbReference type="Proteomes" id="UP000494106"/>
    </source>
</evidence>
<feature type="chain" id="PRO_5035930432" evidence="1">
    <location>
        <begin position="17"/>
        <end position="64"/>
    </location>
</feature>
<proteinExistence type="predicted"/>
<dbReference type="EMBL" id="CADEBC010000006">
    <property type="protein sequence ID" value="CAB3219792.1"/>
    <property type="molecule type" value="Genomic_DNA"/>
</dbReference>
<feature type="signal peptide" evidence="1">
    <location>
        <begin position="1"/>
        <end position="16"/>
    </location>
</feature>
<gene>
    <name evidence="2" type="ORF">APLA_LOCUS73</name>
</gene>